<dbReference type="RefSeq" id="WP_185661912.1">
    <property type="nucleotide sequence ID" value="NZ_CAWPOO010000013.1"/>
</dbReference>
<organism evidence="3 4">
    <name type="scientific">Pelagicoccus albus</name>
    <dbReference type="NCBI Taxonomy" id="415222"/>
    <lineage>
        <taxon>Bacteria</taxon>
        <taxon>Pseudomonadati</taxon>
        <taxon>Verrucomicrobiota</taxon>
        <taxon>Opitutia</taxon>
        <taxon>Puniceicoccales</taxon>
        <taxon>Pelagicoccaceae</taxon>
        <taxon>Pelagicoccus</taxon>
    </lineage>
</organism>
<dbReference type="GO" id="GO:0016301">
    <property type="term" value="F:kinase activity"/>
    <property type="evidence" value="ECO:0007669"/>
    <property type="project" value="InterPro"/>
</dbReference>
<dbReference type="Proteomes" id="UP000526501">
    <property type="component" value="Unassembled WGS sequence"/>
</dbReference>
<dbReference type="GO" id="GO:0005886">
    <property type="term" value="C:plasma membrane"/>
    <property type="evidence" value="ECO:0007669"/>
    <property type="project" value="TreeGrafter"/>
</dbReference>
<evidence type="ECO:0000313" key="3">
    <source>
        <dbReference type="EMBL" id="MBC2608057.1"/>
    </source>
</evidence>
<dbReference type="AlphaFoldDB" id="A0A7X1B9K1"/>
<dbReference type="PANTHER" id="PTHR12358:SF106">
    <property type="entry name" value="LIPID KINASE YEGS"/>
    <property type="match status" value="1"/>
</dbReference>
<feature type="region of interest" description="Disordered" evidence="1">
    <location>
        <begin position="39"/>
        <end position="58"/>
    </location>
</feature>
<sequence length="367" mass="39912">MSSENLDVSSELKSDSSFADRTKSVSIAEKTSVIAVEATSTGVEGRSHAAETSTDPLAQPNDELNKCVVVVNKESGTVCDLWDDHFEAELLERLKANGWEPGLKLVKGEEIEETVVAAKSRKIGGLIAGGGDGTTNSIARLMLGSDIPMGILPFGTLNLAARDLGSPLEPLDAVASLYPGRTREIDALELGDRLCLCMAILGVYPELLNKSEEFHGRNWWRKFTKLGSDFFKAFLSSPKMELSLGMDGTKAERVKSRMLIVVPGHFQDDFGIIPKRESLEGGKCTLLVSKHSSAWSLFRMIGNFLLGRSAQDPDLEVKSAATLSINALRRKKVLLAIDGELAKFKVPLKLDLKKRALLVLDPKASEE</sequence>
<dbReference type="Gene3D" id="2.60.200.40">
    <property type="match status" value="1"/>
</dbReference>
<dbReference type="InterPro" id="IPR016064">
    <property type="entry name" value="NAD/diacylglycerol_kinase_sf"/>
</dbReference>
<dbReference type="PANTHER" id="PTHR12358">
    <property type="entry name" value="SPHINGOSINE KINASE"/>
    <property type="match status" value="1"/>
</dbReference>
<evidence type="ECO:0000259" key="2">
    <source>
        <dbReference type="PROSITE" id="PS50146"/>
    </source>
</evidence>
<keyword evidence="4" id="KW-1185">Reference proteome</keyword>
<feature type="region of interest" description="Disordered" evidence="1">
    <location>
        <begin position="1"/>
        <end position="23"/>
    </location>
</feature>
<dbReference type="Pfam" id="PF00781">
    <property type="entry name" value="DAGK_cat"/>
    <property type="match status" value="1"/>
</dbReference>
<evidence type="ECO:0000256" key="1">
    <source>
        <dbReference type="SAM" id="MobiDB-lite"/>
    </source>
</evidence>
<reference evidence="3 4" key="1">
    <citation type="submission" date="2020-07" db="EMBL/GenBank/DDBJ databases">
        <authorList>
            <person name="Feng X."/>
        </authorList>
    </citation>
    <scope>NUCLEOTIDE SEQUENCE [LARGE SCALE GENOMIC DNA]</scope>
    <source>
        <strain evidence="3 4">JCM23202</strain>
    </source>
</reference>
<dbReference type="InterPro" id="IPR050187">
    <property type="entry name" value="Lipid_Phosphate_FormReg"/>
</dbReference>
<accession>A0A7X1B9K1</accession>
<comment type="caution">
    <text evidence="3">The sequence shown here is derived from an EMBL/GenBank/DDBJ whole genome shotgun (WGS) entry which is preliminary data.</text>
</comment>
<feature type="domain" description="DAGKc" evidence="2">
    <location>
        <begin position="100"/>
        <end position="194"/>
    </location>
</feature>
<dbReference type="InterPro" id="IPR017438">
    <property type="entry name" value="ATP-NAD_kinase_N"/>
</dbReference>
<dbReference type="PROSITE" id="PS50146">
    <property type="entry name" value="DAGK"/>
    <property type="match status" value="1"/>
</dbReference>
<proteinExistence type="predicted"/>
<dbReference type="InterPro" id="IPR001206">
    <property type="entry name" value="Diacylglycerol_kinase_cat_dom"/>
</dbReference>
<name>A0A7X1B9K1_9BACT</name>
<dbReference type="EMBL" id="JACHVC010000013">
    <property type="protein sequence ID" value="MBC2608057.1"/>
    <property type="molecule type" value="Genomic_DNA"/>
</dbReference>
<evidence type="ECO:0000313" key="4">
    <source>
        <dbReference type="Proteomes" id="UP000526501"/>
    </source>
</evidence>
<gene>
    <name evidence="3" type="ORF">H5P27_18530</name>
</gene>
<feature type="compositionally biased region" description="Basic and acidic residues" evidence="1">
    <location>
        <begin position="10"/>
        <end position="23"/>
    </location>
</feature>
<protein>
    <recommendedName>
        <fullName evidence="2">DAGKc domain-containing protein</fullName>
    </recommendedName>
</protein>
<dbReference type="SUPFAM" id="SSF111331">
    <property type="entry name" value="NAD kinase/diacylglycerol kinase-like"/>
    <property type="match status" value="1"/>
</dbReference>
<dbReference type="Gene3D" id="3.40.50.10330">
    <property type="entry name" value="Probable inorganic polyphosphate/atp-NAD kinase, domain 1"/>
    <property type="match status" value="1"/>
</dbReference>